<dbReference type="Pfam" id="PF03033">
    <property type="entry name" value="Glyco_transf_28"/>
    <property type="match status" value="1"/>
</dbReference>
<dbReference type="OrthoDB" id="3253247at2"/>
<dbReference type="GO" id="GO:0005975">
    <property type="term" value="P:carbohydrate metabolic process"/>
    <property type="evidence" value="ECO:0007669"/>
    <property type="project" value="InterPro"/>
</dbReference>
<dbReference type="PANTHER" id="PTHR48050:SF13">
    <property type="entry name" value="STEROL 3-BETA-GLUCOSYLTRANSFERASE UGT80A2"/>
    <property type="match status" value="1"/>
</dbReference>
<proteinExistence type="predicted"/>
<evidence type="ECO:0000313" key="4">
    <source>
        <dbReference type="EMBL" id="AEA26051.1"/>
    </source>
</evidence>
<gene>
    <name evidence="4" type="ordered locus">Psed_3883</name>
</gene>
<dbReference type="UniPathway" id="UPA00162"/>
<evidence type="ECO:0000256" key="1">
    <source>
        <dbReference type="ARBA" id="ARBA00004660"/>
    </source>
</evidence>
<evidence type="ECO:0000256" key="2">
    <source>
        <dbReference type="ARBA" id="ARBA00023194"/>
    </source>
</evidence>
<dbReference type="HOGENOM" id="CLU_000537_8_0_11"/>
<dbReference type="STRING" id="675635.Psed_3883"/>
<dbReference type="GO" id="GO:0016758">
    <property type="term" value="F:hexosyltransferase activity"/>
    <property type="evidence" value="ECO:0007669"/>
    <property type="project" value="InterPro"/>
</dbReference>
<dbReference type="GO" id="GO:0033072">
    <property type="term" value="P:vancomycin biosynthetic process"/>
    <property type="evidence" value="ECO:0007669"/>
    <property type="project" value="UniProtKB-UniPathway"/>
</dbReference>
<dbReference type="GO" id="GO:0008194">
    <property type="term" value="F:UDP-glycosyltransferase activity"/>
    <property type="evidence" value="ECO:0007669"/>
    <property type="project" value="InterPro"/>
</dbReference>
<accession>F4CN38</accession>
<dbReference type="InterPro" id="IPR004276">
    <property type="entry name" value="GlycoTrans_28_N"/>
</dbReference>
<sequence>MRVLIAAPGSRGDVVGFVGLGRRLASAGHEVTVAANPEFEQTVRVGGVAFRRLAGDARTIADLGTGPRSSLRFLAEQAEAMTTYLCGAADDLVEAAAHADVLLVTMTAQFGVDVAEGHAIPSAGLFSRPVEPTRAFPPVLFHTARSLGPAGNLVAGELARLSTTPFHRASAHVRAVMGLPRRSPVASLRRLRVTRWPVWHGWSPHVLPRPVDWRPGLEVVGYWYPYVPDSWEPPADLAAFLQAGPAPVYVGFGSVGPGQGERLSSILAEALRRSGTRAVVGRGWARLEVAGDDVLVVDDVPHSWLFPRTAAVVPRRSPAGSPRP</sequence>
<dbReference type="PANTHER" id="PTHR48050">
    <property type="entry name" value="STEROL 3-BETA-GLUCOSYLTRANSFERASE"/>
    <property type="match status" value="1"/>
</dbReference>
<keyword evidence="2" id="KW-0045">Antibiotic biosynthesis</keyword>
<dbReference type="SUPFAM" id="SSF53756">
    <property type="entry name" value="UDP-Glycosyltransferase/glycogen phosphorylase"/>
    <property type="match status" value="1"/>
</dbReference>
<dbReference type="InterPro" id="IPR050426">
    <property type="entry name" value="Glycosyltransferase_28"/>
</dbReference>
<evidence type="ECO:0000313" key="5">
    <source>
        <dbReference type="Proteomes" id="UP000007809"/>
    </source>
</evidence>
<dbReference type="AlphaFoldDB" id="F4CN38"/>
<reference evidence="4 5" key="1">
    <citation type="journal article" date="2011" name="J. Bacteriol.">
        <title>Genome sequence of the 1,4-dioxane-degrading Pseudonocardia dioxanivorans strain CB1190.</title>
        <authorList>
            <person name="Sales C.M."/>
            <person name="Mahendra S."/>
            <person name="Grostern A."/>
            <person name="Parales R.E."/>
            <person name="Goodwin L.A."/>
            <person name="Woyke T."/>
            <person name="Nolan M."/>
            <person name="Lapidus A."/>
            <person name="Chertkov O."/>
            <person name="Ovchinnikova G."/>
            <person name="Sczyrba A."/>
            <person name="Alvarez-Cohen L."/>
        </authorList>
    </citation>
    <scope>NUCLEOTIDE SEQUENCE [LARGE SCALE GENOMIC DNA]</scope>
    <source>
        <strain evidence="5">ATCC 55486 / DSM 44775 / JCM 13855 / CB1190</strain>
    </source>
</reference>
<comment type="pathway">
    <text evidence="1">Antibiotic biosynthesis; vancomycin biosynthesis.</text>
</comment>
<keyword evidence="4" id="KW-0808">Transferase</keyword>
<dbReference type="KEGG" id="pdx:Psed_3883"/>
<evidence type="ECO:0000259" key="3">
    <source>
        <dbReference type="Pfam" id="PF03033"/>
    </source>
</evidence>
<dbReference type="CDD" id="cd03784">
    <property type="entry name" value="GT1_Gtf-like"/>
    <property type="match status" value="1"/>
</dbReference>
<keyword evidence="5" id="KW-1185">Reference proteome</keyword>
<dbReference type="RefSeq" id="WP_013675969.1">
    <property type="nucleotide sequence ID" value="NC_015312.1"/>
</dbReference>
<protein>
    <submittedName>
        <fullName evidence="4">Glycosyl transferase family 28</fullName>
    </submittedName>
</protein>
<dbReference type="eggNOG" id="COG1819">
    <property type="taxonomic scope" value="Bacteria"/>
</dbReference>
<dbReference type="Proteomes" id="UP000007809">
    <property type="component" value="Chromosome"/>
</dbReference>
<organism evidence="4 5">
    <name type="scientific">Pseudonocardia dioxanivorans (strain ATCC 55486 / DSM 44775 / JCM 13855 / CB1190)</name>
    <dbReference type="NCBI Taxonomy" id="675635"/>
    <lineage>
        <taxon>Bacteria</taxon>
        <taxon>Bacillati</taxon>
        <taxon>Actinomycetota</taxon>
        <taxon>Actinomycetes</taxon>
        <taxon>Pseudonocardiales</taxon>
        <taxon>Pseudonocardiaceae</taxon>
        <taxon>Pseudonocardia</taxon>
    </lineage>
</organism>
<dbReference type="EMBL" id="CP002593">
    <property type="protein sequence ID" value="AEA26051.1"/>
    <property type="molecule type" value="Genomic_DNA"/>
</dbReference>
<dbReference type="InterPro" id="IPR002213">
    <property type="entry name" value="UDP_glucos_trans"/>
</dbReference>
<dbReference type="Gene3D" id="3.40.50.2000">
    <property type="entry name" value="Glycogen Phosphorylase B"/>
    <property type="match status" value="1"/>
</dbReference>
<feature type="domain" description="Glycosyltransferase family 28 N-terminal" evidence="3">
    <location>
        <begin position="3"/>
        <end position="122"/>
    </location>
</feature>
<name>F4CN38_PSEUX</name>